<comment type="caution">
    <text evidence="2">The sequence shown here is derived from an EMBL/GenBank/DDBJ whole genome shotgun (WGS) entry which is preliminary data.</text>
</comment>
<name>A0A5B0R285_PUCGR</name>
<dbReference type="EMBL" id="VSWC01000001">
    <property type="protein sequence ID" value="KAA1119682.1"/>
    <property type="molecule type" value="Genomic_DNA"/>
</dbReference>
<feature type="compositionally biased region" description="Low complexity" evidence="1">
    <location>
        <begin position="48"/>
        <end position="62"/>
    </location>
</feature>
<evidence type="ECO:0000313" key="3">
    <source>
        <dbReference type="Proteomes" id="UP000324748"/>
    </source>
</evidence>
<sequence length="112" mass="12185">MATFVGSLYTQPGGNQGPGRSPSAPPSQFQTQAKRMADFYRPRYQQSQNRQQSAPPQHQQSQKGGASAQVMEIGEVPDDLDDLDFRAMTLGKDILPPPTNPILPESGTLNSK</sequence>
<evidence type="ECO:0000256" key="1">
    <source>
        <dbReference type="SAM" id="MobiDB-lite"/>
    </source>
</evidence>
<proteinExistence type="predicted"/>
<feature type="region of interest" description="Disordered" evidence="1">
    <location>
        <begin position="1"/>
        <end position="79"/>
    </location>
</feature>
<evidence type="ECO:0000313" key="2">
    <source>
        <dbReference type="EMBL" id="KAA1119682.1"/>
    </source>
</evidence>
<dbReference type="Proteomes" id="UP000324748">
    <property type="component" value="Unassembled WGS sequence"/>
</dbReference>
<feature type="region of interest" description="Disordered" evidence="1">
    <location>
        <begin position="91"/>
        <end position="112"/>
    </location>
</feature>
<dbReference type="AlphaFoldDB" id="A0A5B0R285"/>
<reference evidence="2 3" key="1">
    <citation type="submission" date="2019-05" db="EMBL/GenBank/DDBJ databases">
        <title>Emergence of the Ug99 lineage of the wheat stem rust pathogen through somatic hybridization.</title>
        <authorList>
            <person name="Li F."/>
            <person name="Upadhyaya N.M."/>
            <person name="Sperschneider J."/>
            <person name="Matny O."/>
            <person name="Nguyen-Phuc H."/>
            <person name="Mago R."/>
            <person name="Raley C."/>
            <person name="Miller M.E."/>
            <person name="Silverstein K.A.T."/>
            <person name="Henningsen E."/>
            <person name="Hirsch C.D."/>
            <person name="Visser B."/>
            <person name="Pretorius Z.A."/>
            <person name="Steffenson B.J."/>
            <person name="Schwessinger B."/>
            <person name="Dodds P.N."/>
            <person name="Figueroa M."/>
        </authorList>
    </citation>
    <scope>NUCLEOTIDE SEQUENCE [LARGE SCALE GENOMIC DNA]</scope>
    <source>
        <strain evidence="2">21-0</strain>
    </source>
</reference>
<protein>
    <submittedName>
        <fullName evidence="2">Uncharacterized protein</fullName>
    </submittedName>
</protein>
<dbReference type="OrthoDB" id="10519220at2759"/>
<accession>A0A5B0R285</accession>
<organism evidence="2 3">
    <name type="scientific">Puccinia graminis f. sp. tritici</name>
    <dbReference type="NCBI Taxonomy" id="56615"/>
    <lineage>
        <taxon>Eukaryota</taxon>
        <taxon>Fungi</taxon>
        <taxon>Dikarya</taxon>
        <taxon>Basidiomycota</taxon>
        <taxon>Pucciniomycotina</taxon>
        <taxon>Pucciniomycetes</taxon>
        <taxon>Pucciniales</taxon>
        <taxon>Pucciniaceae</taxon>
        <taxon>Puccinia</taxon>
    </lineage>
</organism>
<gene>
    <name evidence="2" type="ORF">PGT21_031749</name>
</gene>
<keyword evidence="3" id="KW-1185">Reference proteome</keyword>